<keyword evidence="2" id="KW-1185">Reference proteome</keyword>
<feature type="non-terminal residue" evidence="1">
    <location>
        <position position="90"/>
    </location>
</feature>
<sequence>MEAKIPHFGIWMSPKTGYCLNSNYCIIACTVLHNIARKIGEDEPPLADGIDAHELQLITRGFIPNVATEQANAGFGTQDCCHLNFSPKMK</sequence>
<evidence type="ECO:0000313" key="1">
    <source>
        <dbReference type="EMBL" id="RZB39754.1"/>
    </source>
</evidence>
<gene>
    <name evidence="1" type="ORF">BDFB_011786</name>
</gene>
<organism evidence="1 2">
    <name type="scientific">Asbolus verrucosus</name>
    <name type="common">Desert ironclad beetle</name>
    <dbReference type="NCBI Taxonomy" id="1661398"/>
    <lineage>
        <taxon>Eukaryota</taxon>
        <taxon>Metazoa</taxon>
        <taxon>Ecdysozoa</taxon>
        <taxon>Arthropoda</taxon>
        <taxon>Hexapoda</taxon>
        <taxon>Insecta</taxon>
        <taxon>Pterygota</taxon>
        <taxon>Neoptera</taxon>
        <taxon>Endopterygota</taxon>
        <taxon>Coleoptera</taxon>
        <taxon>Polyphaga</taxon>
        <taxon>Cucujiformia</taxon>
        <taxon>Tenebrionidae</taxon>
        <taxon>Pimeliinae</taxon>
        <taxon>Asbolus</taxon>
    </lineage>
</organism>
<name>A0A482V952_ASBVE</name>
<dbReference type="AlphaFoldDB" id="A0A482V952"/>
<dbReference type="EMBL" id="QDEB01125422">
    <property type="protein sequence ID" value="RZB39754.1"/>
    <property type="molecule type" value="Genomic_DNA"/>
</dbReference>
<dbReference type="Proteomes" id="UP000292052">
    <property type="component" value="Unassembled WGS sequence"/>
</dbReference>
<accession>A0A482V952</accession>
<evidence type="ECO:0000313" key="2">
    <source>
        <dbReference type="Proteomes" id="UP000292052"/>
    </source>
</evidence>
<protein>
    <submittedName>
        <fullName evidence="1">Uncharacterized protein</fullName>
    </submittedName>
</protein>
<reference evidence="1 2" key="1">
    <citation type="submission" date="2017-03" db="EMBL/GenBank/DDBJ databases">
        <title>Genome of the blue death feigning beetle - Asbolus verrucosus.</title>
        <authorList>
            <person name="Rider S.D."/>
        </authorList>
    </citation>
    <scope>NUCLEOTIDE SEQUENCE [LARGE SCALE GENOMIC DNA]</scope>
    <source>
        <strain evidence="1">Butters</strain>
        <tissue evidence="1">Head and leg muscle</tissue>
    </source>
</reference>
<comment type="caution">
    <text evidence="1">The sequence shown here is derived from an EMBL/GenBank/DDBJ whole genome shotgun (WGS) entry which is preliminary data.</text>
</comment>
<proteinExistence type="predicted"/>